<sequence>MLVLESSISTGHIVYVQCTGYDGDMSVDDHYALNAPNDGAYLSRSYLPHDQHPLSYTEISSKLAPSSLISKSVGKGAVSIRRVRSTSALCRPAKKCSQLDFVKSIGQEPFDRDARGFQKLLTPFILTFEWVDLFANCQAGASDKS</sequence>
<organism evidence="1 2">
    <name type="scientific">Riccia fluitans</name>
    <dbReference type="NCBI Taxonomy" id="41844"/>
    <lineage>
        <taxon>Eukaryota</taxon>
        <taxon>Viridiplantae</taxon>
        <taxon>Streptophyta</taxon>
        <taxon>Embryophyta</taxon>
        <taxon>Marchantiophyta</taxon>
        <taxon>Marchantiopsida</taxon>
        <taxon>Marchantiidae</taxon>
        <taxon>Marchantiales</taxon>
        <taxon>Ricciaceae</taxon>
        <taxon>Riccia</taxon>
    </lineage>
</organism>
<gene>
    <name evidence="1" type="ORF">R1flu_013246</name>
</gene>
<comment type="caution">
    <text evidence="1">The sequence shown here is derived from an EMBL/GenBank/DDBJ whole genome shotgun (WGS) entry which is preliminary data.</text>
</comment>
<keyword evidence="2" id="KW-1185">Reference proteome</keyword>
<evidence type="ECO:0000313" key="2">
    <source>
        <dbReference type="Proteomes" id="UP001605036"/>
    </source>
</evidence>
<dbReference type="EMBL" id="JBHFFA010000004">
    <property type="protein sequence ID" value="KAL2628560.1"/>
    <property type="molecule type" value="Genomic_DNA"/>
</dbReference>
<dbReference type="AlphaFoldDB" id="A0ABD1YD20"/>
<evidence type="ECO:0000313" key="1">
    <source>
        <dbReference type="EMBL" id="KAL2628560.1"/>
    </source>
</evidence>
<protein>
    <submittedName>
        <fullName evidence="1">Uncharacterized protein</fullName>
    </submittedName>
</protein>
<proteinExistence type="predicted"/>
<name>A0ABD1YD20_9MARC</name>
<reference evidence="1 2" key="1">
    <citation type="submission" date="2024-09" db="EMBL/GenBank/DDBJ databases">
        <title>Chromosome-scale assembly of Riccia fluitans.</title>
        <authorList>
            <person name="Paukszto L."/>
            <person name="Sawicki J."/>
            <person name="Karawczyk K."/>
            <person name="Piernik-Szablinska J."/>
            <person name="Szczecinska M."/>
            <person name="Mazdziarz M."/>
        </authorList>
    </citation>
    <scope>NUCLEOTIDE SEQUENCE [LARGE SCALE GENOMIC DNA]</scope>
    <source>
        <strain evidence="1">Rf_01</strain>
        <tissue evidence="1">Aerial parts of the thallus</tissue>
    </source>
</reference>
<accession>A0ABD1YD20</accession>
<dbReference type="Proteomes" id="UP001605036">
    <property type="component" value="Unassembled WGS sequence"/>
</dbReference>